<dbReference type="Gene3D" id="3.30.70.330">
    <property type="match status" value="1"/>
</dbReference>
<evidence type="ECO:0000313" key="4">
    <source>
        <dbReference type="EMBL" id="CAD8727984.1"/>
    </source>
</evidence>
<feature type="compositionally biased region" description="Basic and acidic residues" evidence="2">
    <location>
        <begin position="127"/>
        <end position="143"/>
    </location>
</feature>
<feature type="domain" description="RRM" evidence="3">
    <location>
        <begin position="267"/>
        <end position="372"/>
    </location>
</feature>
<evidence type="ECO:0000256" key="1">
    <source>
        <dbReference type="PROSITE-ProRule" id="PRU00176"/>
    </source>
</evidence>
<dbReference type="InterPro" id="IPR012677">
    <property type="entry name" value="Nucleotide-bd_a/b_plait_sf"/>
</dbReference>
<dbReference type="PANTHER" id="PTHR48036">
    <property type="entry name" value="SPLICING FACTOR (PAD-1), PUTATIVE (AFU_ORTHOLOGUE AFUA_1G15810)-RELATED"/>
    <property type="match status" value="1"/>
</dbReference>
<dbReference type="GO" id="GO:0006397">
    <property type="term" value="P:mRNA processing"/>
    <property type="evidence" value="ECO:0007669"/>
    <property type="project" value="InterPro"/>
</dbReference>
<gene>
    <name evidence="4" type="ORF">PDEL0327_LOCUS29</name>
</gene>
<evidence type="ECO:0000256" key="2">
    <source>
        <dbReference type="SAM" id="MobiDB-lite"/>
    </source>
</evidence>
<protein>
    <recommendedName>
        <fullName evidence="3">RRM domain-containing protein</fullName>
    </recommendedName>
</protein>
<reference evidence="4" key="1">
    <citation type="submission" date="2021-01" db="EMBL/GenBank/DDBJ databases">
        <authorList>
            <person name="Corre E."/>
            <person name="Pelletier E."/>
            <person name="Niang G."/>
            <person name="Scheremetjew M."/>
            <person name="Finn R."/>
            <person name="Kale V."/>
            <person name="Holt S."/>
            <person name="Cochrane G."/>
            <person name="Meng A."/>
            <person name="Brown T."/>
            <person name="Cohen L."/>
        </authorList>
    </citation>
    <scope>NUCLEOTIDE SEQUENCE</scope>
    <source>
        <strain evidence="4">B596</strain>
    </source>
</reference>
<dbReference type="GO" id="GO:0003723">
    <property type="term" value="F:RNA binding"/>
    <property type="evidence" value="ECO:0007669"/>
    <property type="project" value="UniProtKB-UniRule"/>
</dbReference>
<feature type="compositionally biased region" description="Basic residues" evidence="2">
    <location>
        <begin position="68"/>
        <end position="82"/>
    </location>
</feature>
<feature type="compositionally biased region" description="Basic residues" evidence="2">
    <location>
        <begin position="363"/>
        <end position="386"/>
    </location>
</feature>
<feature type="region of interest" description="Disordered" evidence="2">
    <location>
        <begin position="339"/>
        <end position="386"/>
    </location>
</feature>
<keyword evidence="1" id="KW-0694">RNA-binding</keyword>
<evidence type="ECO:0000259" key="3">
    <source>
        <dbReference type="PROSITE" id="PS50102"/>
    </source>
</evidence>
<organism evidence="4">
    <name type="scientific">Pseudo-nitzschia delicatissima</name>
    <dbReference type="NCBI Taxonomy" id="44447"/>
    <lineage>
        <taxon>Eukaryota</taxon>
        <taxon>Sar</taxon>
        <taxon>Stramenopiles</taxon>
        <taxon>Ochrophyta</taxon>
        <taxon>Bacillariophyta</taxon>
        <taxon>Bacillariophyceae</taxon>
        <taxon>Bacillariophycidae</taxon>
        <taxon>Bacillariales</taxon>
        <taxon>Bacillariaceae</taxon>
        <taxon>Pseudo-nitzschia</taxon>
    </lineage>
</organism>
<name>A0A7S0TA37_9STRA</name>
<feature type="compositionally biased region" description="Acidic residues" evidence="2">
    <location>
        <begin position="159"/>
        <end position="176"/>
    </location>
</feature>
<feature type="compositionally biased region" description="Basic and acidic residues" evidence="2">
    <location>
        <begin position="52"/>
        <end position="67"/>
    </location>
</feature>
<sequence>MVTEETAVVETITKEMKKEKKERKKTEKKKSKKRKKPDDDSGSESDAPLESTKSKDFKKEGKDEDKIPKKKKKKDAKSRLKSKKEEKAELMKNIPLENEDGIAYTKFQIRQMTKRVKRGLPAVATPKELDEKRQNEARLRREEEAELAGLASTRNATGSDEDDSDADDEEVDDDGDNKDNENDQQAKESSAASTDICTPAQPVSSEGEKPKKKPKQNKPIPADYVCAACKNSHEPLHWIYDCPFKVTVRGTNKKKKKDRGFNDPDSKKVFVSGLPFDVKAKAVEDFFSVARNCGTVAGVRLVTFADTKRCNGQAYISFDTDEGAQNAIKLSGTTLDAEALASSTDGSDSKKKRKDGESPAKRKELKLKVSKVMNRRKTKRTSPGRA</sequence>
<dbReference type="SMART" id="SM00360">
    <property type="entry name" value="RRM"/>
    <property type="match status" value="1"/>
</dbReference>
<feature type="region of interest" description="Disordered" evidence="2">
    <location>
        <begin position="1"/>
        <end position="98"/>
    </location>
</feature>
<feature type="compositionally biased region" description="Low complexity" evidence="2">
    <location>
        <begin position="1"/>
        <end position="11"/>
    </location>
</feature>
<feature type="compositionally biased region" description="Basic residues" evidence="2">
    <location>
        <begin position="20"/>
        <end position="35"/>
    </location>
</feature>
<dbReference type="PROSITE" id="PS50102">
    <property type="entry name" value="RRM"/>
    <property type="match status" value="1"/>
</dbReference>
<dbReference type="EMBL" id="HBFG01000043">
    <property type="protein sequence ID" value="CAD8727984.1"/>
    <property type="molecule type" value="Transcribed_RNA"/>
</dbReference>
<dbReference type="GO" id="GO:0005634">
    <property type="term" value="C:nucleus"/>
    <property type="evidence" value="ECO:0007669"/>
    <property type="project" value="InterPro"/>
</dbReference>
<dbReference type="SUPFAM" id="SSF54928">
    <property type="entry name" value="RNA-binding domain, RBD"/>
    <property type="match status" value="1"/>
</dbReference>
<feature type="region of interest" description="Disordered" evidence="2">
    <location>
        <begin position="118"/>
        <end position="218"/>
    </location>
</feature>
<accession>A0A7S0TA37</accession>
<dbReference type="AlphaFoldDB" id="A0A7S0TA37"/>
<feature type="compositionally biased region" description="Polar residues" evidence="2">
    <location>
        <begin position="187"/>
        <end position="204"/>
    </location>
</feature>
<dbReference type="Pfam" id="PF00076">
    <property type="entry name" value="RRM_1"/>
    <property type="match status" value="1"/>
</dbReference>
<feature type="compositionally biased region" description="Basic and acidic residues" evidence="2">
    <location>
        <begin position="177"/>
        <end position="186"/>
    </location>
</feature>
<dbReference type="InterPro" id="IPR035979">
    <property type="entry name" value="RBD_domain_sf"/>
</dbReference>
<dbReference type="InterPro" id="IPR006509">
    <property type="entry name" value="RBM39_SF"/>
</dbReference>
<dbReference type="InterPro" id="IPR000504">
    <property type="entry name" value="RRM_dom"/>
</dbReference>
<proteinExistence type="predicted"/>